<evidence type="ECO:0000313" key="1">
    <source>
        <dbReference type="EMBL" id="KIK17467.1"/>
    </source>
</evidence>
<sequence length="100" mass="11106">MCRKLLVSQVSLLHRVPTATKISSLNSPIRTSAGGLVPPVHINTLKRVASVSAVHWSYPCHEWQRYCKLPSRPQCFQSDAHPKCDCIPKHADRTTPHVGA</sequence>
<reference evidence="1 2" key="1">
    <citation type="submission" date="2014-04" db="EMBL/GenBank/DDBJ databases">
        <authorList>
            <consortium name="DOE Joint Genome Institute"/>
            <person name="Kuo A."/>
            <person name="Kohler A."/>
            <person name="Costa M.D."/>
            <person name="Nagy L.G."/>
            <person name="Floudas D."/>
            <person name="Copeland A."/>
            <person name="Barry K.W."/>
            <person name="Cichocki N."/>
            <person name="Veneault-Fourrey C."/>
            <person name="LaButti K."/>
            <person name="Lindquist E.A."/>
            <person name="Lipzen A."/>
            <person name="Lundell T."/>
            <person name="Morin E."/>
            <person name="Murat C."/>
            <person name="Sun H."/>
            <person name="Tunlid A."/>
            <person name="Henrissat B."/>
            <person name="Grigoriev I.V."/>
            <person name="Hibbett D.S."/>
            <person name="Martin F."/>
            <person name="Nordberg H.P."/>
            <person name="Cantor M.N."/>
            <person name="Hua S.X."/>
        </authorList>
    </citation>
    <scope>NUCLEOTIDE SEQUENCE [LARGE SCALE GENOMIC DNA]</scope>
    <source>
        <strain evidence="1 2">441</strain>
    </source>
</reference>
<dbReference type="HOGENOM" id="CLU_2307133_0_0_1"/>
<proteinExistence type="predicted"/>
<protein>
    <submittedName>
        <fullName evidence="1">Uncharacterized protein</fullName>
    </submittedName>
</protein>
<keyword evidence="2" id="KW-1185">Reference proteome</keyword>
<dbReference type="AlphaFoldDB" id="A0A0C9Z4V0"/>
<dbReference type="EMBL" id="KN833826">
    <property type="protein sequence ID" value="KIK17467.1"/>
    <property type="molecule type" value="Genomic_DNA"/>
</dbReference>
<organism evidence="1 2">
    <name type="scientific">Pisolithus microcarpus 441</name>
    <dbReference type="NCBI Taxonomy" id="765257"/>
    <lineage>
        <taxon>Eukaryota</taxon>
        <taxon>Fungi</taxon>
        <taxon>Dikarya</taxon>
        <taxon>Basidiomycota</taxon>
        <taxon>Agaricomycotina</taxon>
        <taxon>Agaricomycetes</taxon>
        <taxon>Agaricomycetidae</taxon>
        <taxon>Boletales</taxon>
        <taxon>Sclerodermatineae</taxon>
        <taxon>Pisolithaceae</taxon>
        <taxon>Pisolithus</taxon>
    </lineage>
</organism>
<accession>A0A0C9Z4V0</accession>
<dbReference type="Proteomes" id="UP000054018">
    <property type="component" value="Unassembled WGS sequence"/>
</dbReference>
<name>A0A0C9Z4V0_9AGAM</name>
<evidence type="ECO:0000313" key="2">
    <source>
        <dbReference type="Proteomes" id="UP000054018"/>
    </source>
</evidence>
<reference evidence="2" key="2">
    <citation type="submission" date="2015-01" db="EMBL/GenBank/DDBJ databases">
        <title>Evolutionary Origins and Diversification of the Mycorrhizal Mutualists.</title>
        <authorList>
            <consortium name="DOE Joint Genome Institute"/>
            <consortium name="Mycorrhizal Genomics Consortium"/>
            <person name="Kohler A."/>
            <person name="Kuo A."/>
            <person name="Nagy L.G."/>
            <person name="Floudas D."/>
            <person name="Copeland A."/>
            <person name="Barry K.W."/>
            <person name="Cichocki N."/>
            <person name="Veneault-Fourrey C."/>
            <person name="LaButti K."/>
            <person name="Lindquist E.A."/>
            <person name="Lipzen A."/>
            <person name="Lundell T."/>
            <person name="Morin E."/>
            <person name="Murat C."/>
            <person name="Riley R."/>
            <person name="Ohm R."/>
            <person name="Sun H."/>
            <person name="Tunlid A."/>
            <person name="Henrissat B."/>
            <person name="Grigoriev I.V."/>
            <person name="Hibbett D.S."/>
            <person name="Martin F."/>
        </authorList>
    </citation>
    <scope>NUCLEOTIDE SEQUENCE [LARGE SCALE GENOMIC DNA]</scope>
    <source>
        <strain evidence="2">441</strain>
    </source>
</reference>
<gene>
    <name evidence="1" type="ORF">PISMIDRAFT_223937</name>
</gene>